<dbReference type="SMART" id="SM00835">
    <property type="entry name" value="Cupin_1"/>
    <property type="match status" value="1"/>
</dbReference>
<evidence type="ECO:0000313" key="9">
    <source>
        <dbReference type="Proteomes" id="UP000799772"/>
    </source>
</evidence>
<keyword evidence="9" id="KW-1185">Reference proteome</keyword>
<keyword evidence="4" id="KW-0479">Metal-binding</keyword>
<feature type="chain" id="PRO_5040190818" evidence="6">
    <location>
        <begin position="16"/>
        <end position="244"/>
    </location>
</feature>
<feature type="domain" description="Cupin type-1" evidence="7">
    <location>
        <begin position="65"/>
        <end position="212"/>
    </location>
</feature>
<dbReference type="EMBL" id="ML978135">
    <property type="protein sequence ID" value="KAF2094292.1"/>
    <property type="molecule type" value="Genomic_DNA"/>
</dbReference>
<proteinExistence type="inferred from homology"/>
<comment type="caution">
    <text evidence="8">The sequence shown here is derived from an EMBL/GenBank/DDBJ whole genome shotgun (WGS) entry which is preliminary data.</text>
</comment>
<dbReference type="GO" id="GO:0005576">
    <property type="term" value="C:extracellular region"/>
    <property type="evidence" value="ECO:0007669"/>
    <property type="project" value="UniProtKB-SubCell"/>
</dbReference>
<comment type="subcellular location">
    <subcellularLocation>
        <location evidence="1">Secreted</location>
    </subcellularLocation>
</comment>
<sequence length="244" mass="25857">MLLYLTLLLTASASAIPLASRAQPVTPNPTFSEETFQKLLDAPTAADRFTLIQSMGVPTKFDFNPDANPNGGVGSGPGGIGILANQKTFLPLIGLGVAMSAGFLNPCGMNVPHTHSRATEFLTIVEGGNVTTGFYMENDGPPAFNNTLNKYQGAILPMGSFHFEFNDNCEPAVFIAAFSHEDPGLSNIGANLFKLRPDVVAAILDYPTAVDASNINKLKHTLPPEFIDNVASCLNRCGIKPSSS</sequence>
<keyword evidence="6" id="KW-0732">Signal</keyword>
<evidence type="ECO:0000256" key="6">
    <source>
        <dbReference type="SAM" id="SignalP"/>
    </source>
</evidence>
<dbReference type="InterPro" id="IPR011051">
    <property type="entry name" value="RmlC_Cupin_sf"/>
</dbReference>
<accession>A0A9P4I941</accession>
<keyword evidence="3" id="KW-0964">Secreted</keyword>
<evidence type="ECO:0000256" key="4">
    <source>
        <dbReference type="ARBA" id="ARBA00022723"/>
    </source>
</evidence>
<reference evidence="8" key="1">
    <citation type="journal article" date="2020" name="Stud. Mycol.">
        <title>101 Dothideomycetes genomes: a test case for predicting lifestyles and emergence of pathogens.</title>
        <authorList>
            <person name="Haridas S."/>
            <person name="Albert R."/>
            <person name="Binder M."/>
            <person name="Bloem J."/>
            <person name="Labutti K."/>
            <person name="Salamov A."/>
            <person name="Andreopoulos B."/>
            <person name="Baker S."/>
            <person name="Barry K."/>
            <person name="Bills G."/>
            <person name="Bluhm B."/>
            <person name="Cannon C."/>
            <person name="Castanera R."/>
            <person name="Culley D."/>
            <person name="Daum C."/>
            <person name="Ezra D."/>
            <person name="Gonzalez J."/>
            <person name="Henrissat B."/>
            <person name="Kuo A."/>
            <person name="Liang C."/>
            <person name="Lipzen A."/>
            <person name="Lutzoni F."/>
            <person name="Magnuson J."/>
            <person name="Mondo S."/>
            <person name="Nolan M."/>
            <person name="Ohm R."/>
            <person name="Pangilinan J."/>
            <person name="Park H.-J."/>
            <person name="Ramirez L."/>
            <person name="Alfaro M."/>
            <person name="Sun H."/>
            <person name="Tritt A."/>
            <person name="Yoshinaga Y."/>
            <person name="Zwiers L.-H."/>
            <person name="Turgeon B."/>
            <person name="Goodwin S."/>
            <person name="Spatafora J."/>
            <person name="Crous P."/>
            <person name="Grigoriev I."/>
        </authorList>
    </citation>
    <scope>NUCLEOTIDE SEQUENCE</scope>
    <source>
        <strain evidence="8">CBS 133067</strain>
    </source>
</reference>
<evidence type="ECO:0000256" key="1">
    <source>
        <dbReference type="ARBA" id="ARBA00004613"/>
    </source>
</evidence>
<name>A0A9P4I941_9PEZI</name>
<dbReference type="AlphaFoldDB" id="A0A9P4I941"/>
<dbReference type="CDD" id="cd02241">
    <property type="entry name" value="cupin_OxOx"/>
    <property type="match status" value="1"/>
</dbReference>
<gene>
    <name evidence="8" type="ORF">NA57DRAFT_80702</name>
</gene>
<evidence type="ECO:0000313" key="8">
    <source>
        <dbReference type="EMBL" id="KAF2094292.1"/>
    </source>
</evidence>
<evidence type="ECO:0000256" key="3">
    <source>
        <dbReference type="ARBA" id="ARBA00022525"/>
    </source>
</evidence>
<keyword evidence="5" id="KW-0464">Manganese</keyword>
<organism evidence="8 9">
    <name type="scientific">Rhizodiscina lignyota</name>
    <dbReference type="NCBI Taxonomy" id="1504668"/>
    <lineage>
        <taxon>Eukaryota</taxon>
        <taxon>Fungi</taxon>
        <taxon>Dikarya</taxon>
        <taxon>Ascomycota</taxon>
        <taxon>Pezizomycotina</taxon>
        <taxon>Dothideomycetes</taxon>
        <taxon>Pleosporomycetidae</taxon>
        <taxon>Aulographales</taxon>
        <taxon>Rhizodiscinaceae</taxon>
        <taxon>Rhizodiscina</taxon>
    </lineage>
</organism>
<dbReference type="Proteomes" id="UP000799772">
    <property type="component" value="Unassembled WGS sequence"/>
</dbReference>
<evidence type="ECO:0000256" key="5">
    <source>
        <dbReference type="ARBA" id="ARBA00023211"/>
    </source>
</evidence>
<dbReference type="GO" id="GO:0030145">
    <property type="term" value="F:manganese ion binding"/>
    <property type="evidence" value="ECO:0007669"/>
    <property type="project" value="InterPro"/>
</dbReference>
<dbReference type="Gene3D" id="2.60.120.10">
    <property type="entry name" value="Jelly Rolls"/>
    <property type="match status" value="1"/>
</dbReference>
<dbReference type="InterPro" id="IPR001929">
    <property type="entry name" value="Germin"/>
</dbReference>
<dbReference type="PANTHER" id="PTHR31238">
    <property type="entry name" value="GERMIN-LIKE PROTEIN SUBFAMILY 3 MEMBER 3"/>
    <property type="match status" value="1"/>
</dbReference>
<evidence type="ECO:0000259" key="7">
    <source>
        <dbReference type="SMART" id="SM00835"/>
    </source>
</evidence>
<evidence type="ECO:0000256" key="2">
    <source>
        <dbReference type="ARBA" id="ARBA00007456"/>
    </source>
</evidence>
<dbReference type="SUPFAM" id="SSF51182">
    <property type="entry name" value="RmlC-like cupins"/>
    <property type="match status" value="1"/>
</dbReference>
<dbReference type="PRINTS" id="PR00325">
    <property type="entry name" value="GERMIN"/>
</dbReference>
<dbReference type="Pfam" id="PF00190">
    <property type="entry name" value="Cupin_1"/>
    <property type="match status" value="1"/>
</dbReference>
<dbReference type="OrthoDB" id="1921208at2759"/>
<protein>
    <submittedName>
        <fullName evidence="8">RmlC-like cupin</fullName>
    </submittedName>
</protein>
<feature type="signal peptide" evidence="6">
    <location>
        <begin position="1"/>
        <end position="15"/>
    </location>
</feature>
<dbReference type="InterPro" id="IPR014710">
    <property type="entry name" value="RmlC-like_jellyroll"/>
</dbReference>
<dbReference type="InterPro" id="IPR006045">
    <property type="entry name" value="Cupin_1"/>
</dbReference>
<comment type="similarity">
    <text evidence="2">Belongs to the germin family.</text>
</comment>